<evidence type="ECO:0000313" key="7">
    <source>
        <dbReference type="Proteomes" id="UP000585474"/>
    </source>
</evidence>
<dbReference type="PANTHER" id="PTHR45950:SF7">
    <property type="entry name" value="HOMEOBOX-LEUCINE ZIPPER PROTEIN ATHB-14"/>
    <property type="match status" value="1"/>
</dbReference>
<protein>
    <submittedName>
        <fullName evidence="6">Homeobox-leucine zipper family protein</fullName>
    </submittedName>
</protein>
<evidence type="ECO:0000313" key="6">
    <source>
        <dbReference type="EMBL" id="GFY85454.1"/>
    </source>
</evidence>
<proteinExistence type="predicted"/>
<organism evidence="6 7">
    <name type="scientific">Actinidia rufa</name>
    <dbReference type="NCBI Taxonomy" id="165716"/>
    <lineage>
        <taxon>Eukaryota</taxon>
        <taxon>Viridiplantae</taxon>
        <taxon>Streptophyta</taxon>
        <taxon>Embryophyta</taxon>
        <taxon>Tracheophyta</taxon>
        <taxon>Spermatophyta</taxon>
        <taxon>Magnoliopsida</taxon>
        <taxon>eudicotyledons</taxon>
        <taxon>Gunneridae</taxon>
        <taxon>Pentapetalae</taxon>
        <taxon>asterids</taxon>
        <taxon>Ericales</taxon>
        <taxon>Actinidiaceae</taxon>
        <taxon>Actinidia</taxon>
    </lineage>
</organism>
<dbReference type="AlphaFoldDB" id="A0A7J0EG52"/>
<comment type="caution">
    <text evidence="6">The sequence shown here is derived from an EMBL/GenBank/DDBJ whole genome shotgun (WGS) entry which is preliminary data.</text>
</comment>
<accession>A0A7J0EG52</accession>
<name>A0A7J0EG52_9ERIC</name>
<dbReference type="GO" id="GO:0003700">
    <property type="term" value="F:DNA-binding transcription factor activity"/>
    <property type="evidence" value="ECO:0007669"/>
    <property type="project" value="InterPro"/>
</dbReference>
<dbReference type="CDD" id="cd00086">
    <property type="entry name" value="homeodomain"/>
    <property type="match status" value="1"/>
</dbReference>
<dbReference type="InterPro" id="IPR044830">
    <property type="entry name" value="HD-Zip_III"/>
</dbReference>
<keyword evidence="7" id="KW-1185">Reference proteome</keyword>
<feature type="domain" description="Homeobox" evidence="5">
    <location>
        <begin position="324"/>
        <end position="380"/>
    </location>
</feature>
<feature type="region of interest" description="Disordered" evidence="4">
    <location>
        <begin position="67"/>
        <end position="97"/>
    </location>
</feature>
<evidence type="ECO:0000256" key="1">
    <source>
        <dbReference type="ARBA" id="ARBA00004123"/>
    </source>
</evidence>
<dbReference type="InterPro" id="IPR009057">
    <property type="entry name" value="Homeodomain-like_sf"/>
</dbReference>
<dbReference type="PROSITE" id="PS50071">
    <property type="entry name" value="HOMEOBOX_2"/>
    <property type="match status" value="1"/>
</dbReference>
<feature type="DNA-binding region" description="Homeobox" evidence="2">
    <location>
        <begin position="326"/>
        <end position="381"/>
    </location>
</feature>
<gene>
    <name evidence="6" type="ORF">Acr_04g0001920</name>
</gene>
<dbReference type="PANTHER" id="PTHR45950">
    <property type="entry name" value="HOMEOBOX-LEUCINE ZIPPER PROTEIN ATHB-14"/>
    <property type="match status" value="1"/>
</dbReference>
<dbReference type="GO" id="GO:0005634">
    <property type="term" value="C:nucleus"/>
    <property type="evidence" value="ECO:0007669"/>
    <property type="project" value="UniProtKB-SubCell"/>
</dbReference>
<dbReference type="SMART" id="SM00389">
    <property type="entry name" value="HOX"/>
    <property type="match status" value="1"/>
</dbReference>
<dbReference type="Gene3D" id="1.10.10.60">
    <property type="entry name" value="Homeodomain-like"/>
    <property type="match status" value="1"/>
</dbReference>
<dbReference type="Proteomes" id="UP000585474">
    <property type="component" value="Unassembled WGS sequence"/>
</dbReference>
<dbReference type="OrthoDB" id="5875390at2759"/>
<keyword evidence="2 3" id="KW-0238">DNA-binding</keyword>
<evidence type="ECO:0000256" key="2">
    <source>
        <dbReference type="PROSITE-ProRule" id="PRU00108"/>
    </source>
</evidence>
<evidence type="ECO:0000256" key="3">
    <source>
        <dbReference type="RuleBase" id="RU000682"/>
    </source>
</evidence>
<comment type="subcellular location">
    <subcellularLocation>
        <location evidence="1 2 3">Nucleus</location>
    </subcellularLocation>
</comment>
<reference evidence="6 7" key="1">
    <citation type="submission" date="2019-07" db="EMBL/GenBank/DDBJ databases">
        <title>De Novo Assembly of kiwifruit Actinidia rufa.</title>
        <authorList>
            <person name="Sugita-Konishi S."/>
            <person name="Sato K."/>
            <person name="Mori E."/>
            <person name="Abe Y."/>
            <person name="Kisaki G."/>
            <person name="Hamano K."/>
            <person name="Suezawa K."/>
            <person name="Otani M."/>
            <person name="Fukuda T."/>
            <person name="Manabe T."/>
            <person name="Gomi K."/>
            <person name="Tabuchi M."/>
            <person name="Akimitsu K."/>
            <person name="Kataoka I."/>
        </authorList>
    </citation>
    <scope>NUCLEOTIDE SEQUENCE [LARGE SCALE GENOMIC DNA]</scope>
    <source>
        <strain evidence="7">cv. Fuchu</strain>
    </source>
</reference>
<keyword evidence="2 3" id="KW-0371">Homeobox</keyword>
<dbReference type="SUPFAM" id="SSF46689">
    <property type="entry name" value="Homeodomain-like"/>
    <property type="match status" value="1"/>
</dbReference>
<evidence type="ECO:0000256" key="4">
    <source>
        <dbReference type="SAM" id="MobiDB-lite"/>
    </source>
</evidence>
<evidence type="ECO:0000259" key="5">
    <source>
        <dbReference type="PROSITE" id="PS50071"/>
    </source>
</evidence>
<feature type="region of interest" description="Disordered" evidence="4">
    <location>
        <begin position="118"/>
        <end position="165"/>
    </location>
</feature>
<dbReference type="GO" id="GO:0003677">
    <property type="term" value="F:DNA binding"/>
    <property type="evidence" value="ECO:0007669"/>
    <property type="project" value="UniProtKB-UniRule"/>
</dbReference>
<sequence length="394" mass="43464">MGGGAHAFGGNVWVVGGAPPTVISGTKFMQGVFTAIEQVVRNTVQEMLVPARAADTKVTIREDLNETRWITHPKSQRESTSAQPEGHFSKKPKSSMLLDQTSRGRPICFGCHQSGHRVAGCPLKGQKRQSRQGRYSRGQAQEQRNTVGASGPQALGQKGQKTRGRTYAMTSVVGPSETTGQQEQQLDASVVRGGRQGLHPRSRQVPRKLQEEQLKKDQPTFLNAITDVEDASDDDSGDDMFGDIDKAISMKRKEFVTALDHGFSLSISSWVLSLSIYIKFKFPPSTPLWNSKSATTIAPSIFTVSSSVHCMMAVTSACKEGKIEMDNGKYVRYTPEQVEALERVYHECPKPSSLRRQPLICECPILCNIEPKQIKVWFQNFCMNLCPFGCPVIA</sequence>
<dbReference type="EMBL" id="BJWL01000004">
    <property type="protein sequence ID" value="GFY85454.1"/>
    <property type="molecule type" value="Genomic_DNA"/>
</dbReference>
<dbReference type="Pfam" id="PF00046">
    <property type="entry name" value="Homeodomain"/>
    <property type="match status" value="1"/>
</dbReference>
<keyword evidence="2 3" id="KW-0539">Nucleus</keyword>
<dbReference type="InterPro" id="IPR001356">
    <property type="entry name" value="HD"/>
</dbReference>